<dbReference type="PANTHER" id="PTHR21450">
    <property type="entry name" value="PROTEIN ALTERED PHOSPHATE STARVATION RESPONSE 1"/>
    <property type="match status" value="1"/>
</dbReference>
<evidence type="ECO:0000259" key="3">
    <source>
        <dbReference type="Pfam" id="PF04782"/>
    </source>
</evidence>
<feature type="compositionally biased region" description="Acidic residues" evidence="2">
    <location>
        <begin position="362"/>
        <end position="371"/>
    </location>
</feature>
<feature type="coiled-coil region" evidence="1">
    <location>
        <begin position="892"/>
        <end position="919"/>
    </location>
</feature>
<keyword evidence="1" id="KW-0175">Coiled coil</keyword>
<feature type="compositionally biased region" description="Pro residues" evidence="2">
    <location>
        <begin position="318"/>
        <end position="327"/>
    </location>
</feature>
<dbReference type="Proteomes" id="UP000823749">
    <property type="component" value="Chromosome 5"/>
</dbReference>
<feature type="region of interest" description="Disordered" evidence="2">
    <location>
        <begin position="344"/>
        <end position="375"/>
    </location>
</feature>
<reference evidence="5" key="1">
    <citation type="submission" date="2020-08" db="EMBL/GenBank/DDBJ databases">
        <title>Plant Genome Project.</title>
        <authorList>
            <person name="Zhang R.-G."/>
        </authorList>
    </citation>
    <scope>NUCLEOTIDE SEQUENCE</scope>
    <source>
        <strain evidence="5">WSP0</strain>
        <tissue evidence="5">Leaf</tissue>
    </source>
</reference>
<evidence type="ECO:0000256" key="2">
    <source>
        <dbReference type="SAM" id="MobiDB-lite"/>
    </source>
</evidence>
<feature type="domain" description="DUF630" evidence="4">
    <location>
        <begin position="1"/>
        <end position="59"/>
    </location>
</feature>
<feature type="coiled-coil region" evidence="1">
    <location>
        <begin position="816"/>
        <end position="850"/>
    </location>
</feature>
<accession>A0AAV6K590</accession>
<dbReference type="Pfam" id="PF04783">
    <property type="entry name" value="DUF630"/>
    <property type="match status" value="1"/>
</dbReference>
<feature type="compositionally biased region" description="Gly residues" evidence="2">
    <location>
        <begin position="268"/>
        <end position="299"/>
    </location>
</feature>
<feature type="domain" description="DUF632" evidence="3">
    <location>
        <begin position="473"/>
        <end position="805"/>
    </location>
</feature>
<protein>
    <recommendedName>
        <fullName evidence="7">BZIP transcription factor</fullName>
    </recommendedName>
</protein>
<feature type="region of interest" description="Disordered" evidence="2">
    <location>
        <begin position="219"/>
        <end position="332"/>
    </location>
</feature>
<feature type="region of interest" description="Disordered" evidence="2">
    <location>
        <begin position="84"/>
        <end position="150"/>
    </location>
</feature>
<evidence type="ECO:0000313" key="6">
    <source>
        <dbReference type="Proteomes" id="UP000823749"/>
    </source>
</evidence>
<feature type="compositionally biased region" description="Low complexity" evidence="2">
    <location>
        <begin position="223"/>
        <end position="248"/>
    </location>
</feature>
<proteinExistence type="predicted"/>
<name>A0AAV6K590_9ERIC</name>
<dbReference type="InterPro" id="IPR006867">
    <property type="entry name" value="DUF632"/>
</dbReference>
<dbReference type="EMBL" id="JACTNZ010000005">
    <property type="protein sequence ID" value="KAG5547541.1"/>
    <property type="molecule type" value="Genomic_DNA"/>
</dbReference>
<evidence type="ECO:0000256" key="1">
    <source>
        <dbReference type="SAM" id="Coils"/>
    </source>
</evidence>
<evidence type="ECO:0008006" key="7">
    <source>
        <dbReference type="Google" id="ProtNLM"/>
    </source>
</evidence>
<feature type="compositionally biased region" description="Low complexity" evidence="2">
    <location>
        <begin position="171"/>
        <end position="192"/>
    </location>
</feature>
<sequence length="922" mass="103299">MGCTGSKLDDLPAVALCRERCRFLEEAIRQRYDLAESHLSYLHSLKTVGVSLNRFFDRDLGGYVAVAEPPSPVLNLPAQRKTVDFEEPSGSPHRKAVHFHSHSDSGSHLHFHSGSDSDDSADSPLHHHYSGNDSPLHHNPYGQIDYADHGTLGSYQENGYMGMDMGMNYPQNPSSYPQNPSSYSQNPSYSYNTNMNYMRNKATPSVLYEQRPLSAETVRIDESPSSSYYNNYPQNPSSSYPYNGPPSYGAGGGGGGMNRFSGGSNPQYGGGSYPPQYGGGSYPPQRGGGSYPPQYGGGSYPLPPVGSIAGPSEASSSKPPPPPPSPPRSSAWDFLYPFEGFESYYPPYTPSRDSKELREEEGIPDLEDEDYSSQQEVVKEVNGKRQQRFVDGGKSYAKAAVDVEEDDDDRDVVKDGADSVYRNKRPSVVMESDPVEYEVHMVDKKVVDNEERSVDRGNVAGFKAPVELRGDSEVLKEIQVQFERASELGSELGKILEVGKFPYKKHGGYHGFLSYGLNVNLVDFFEAVSSKMLHVFTPSLPLVSSQPSTSTNAEPSSIANAVPAYLENDDDVVVRSGSLSSTLQKLYLWEKKLYEEVKVEEKMRVLHERKSRKLKSLDERGAEAHKIDATRTLVRSLSTKIRIAIQIVDKISVKINKLRDEDLWPQLNDFIQGLTRTWRSMLECHQSQCQAILQARRLDAVASHKHFSDAHLEATLQLEHELLEWTFRFSCWVGAQKGFVRALNDWLLKCLLYEPEETADGVVPFSPSRIGAPPIFVICNQWSQALGKISEKEVVDSMRDFASSVLQLWERDKQEMRQRMMANKDMEKKVKNLEREDQKIQKGIQALDKRIVLVSGTGGGLSVGHVYQSETSKTSSLQVSLQHIFEAMERFAANILRTYEELLQRIEEDRKERLAQENKEVS</sequence>
<dbReference type="Pfam" id="PF04782">
    <property type="entry name" value="DUF632"/>
    <property type="match status" value="1"/>
</dbReference>
<dbReference type="InterPro" id="IPR006868">
    <property type="entry name" value="DUF630"/>
</dbReference>
<evidence type="ECO:0000313" key="5">
    <source>
        <dbReference type="EMBL" id="KAG5547541.1"/>
    </source>
</evidence>
<comment type="caution">
    <text evidence="5">The sequence shown here is derived from an EMBL/GenBank/DDBJ whole genome shotgun (WGS) entry which is preliminary data.</text>
</comment>
<feature type="compositionally biased region" description="Basic and acidic residues" evidence="2">
    <location>
        <begin position="352"/>
        <end position="361"/>
    </location>
</feature>
<keyword evidence="6" id="KW-1185">Reference proteome</keyword>
<dbReference type="AlphaFoldDB" id="A0AAV6K590"/>
<feature type="compositionally biased region" description="Low complexity" evidence="2">
    <location>
        <begin position="258"/>
        <end position="267"/>
    </location>
</feature>
<organism evidence="5 6">
    <name type="scientific">Rhododendron griersonianum</name>
    <dbReference type="NCBI Taxonomy" id="479676"/>
    <lineage>
        <taxon>Eukaryota</taxon>
        <taxon>Viridiplantae</taxon>
        <taxon>Streptophyta</taxon>
        <taxon>Embryophyta</taxon>
        <taxon>Tracheophyta</taxon>
        <taxon>Spermatophyta</taxon>
        <taxon>Magnoliopsida</taxon>
        <taxon>eudicotyledons</taxon>
        <taxon>Gunneridae</taxon>
        <taxon>Pentapetalae</taxon>
        <taxon>asterids</taxon>
        <taxon>Ericales</taxon>
        <taxon>Ericaceae</taxon>
        <taxon>Ericoideae</taxon>
        <taxon>Rhodoreae</taxon>
        <taxon>Rhododendron</taxon>
    </lineage>
</organism>
<feature type="region of interest" description="Disordered" evidence="2">
    <location>
        <begin position="171"/>
        <end position="195"/>
    </location>
</feature>
<dbReference type="PANTHER" id="PTHR21450:SF41">
    <property type="entry name" value="RNA POLYMERASE SUBUNIT BETA, PUTATIVE (DUF630 AND DUF632)-RELATED"/>
    <property type="match status" value="1"/>
</dbReference>
<gene>
    <name evidence="5" type="ORF">RHGRI_013283</name>
</gene>
<evidence type="ECO:0000259" key="4">
    <source>
        <dbReference type="Pfam" id="PF04783"/>
    </source>
</evidence>